<proteinExistence type="predicted"/>
<protein>
    <submittedName>
        <fullName evidence="2">Uncharacterized protein</fullName>
    </submittedName>
</protein>
<dbReference type="STRING" id="624147.SAMN04487970_10857"/>
<gene>
    <name evidence="2" type="ORF">SAMN04487970_10857</name>
</gene>
<evidence type="ECO:0000313" key="2">
    <source>
        <dbReference type="EMBL" id="SCW87042.1"/>
    </source>
</evidence>
<dbReference type="AlphaFoldDB" id="A0A1G4U047"/>
<evidence type="ECO:0000256" key="1">
    <source>
        <dbReference type="SAM" id="MobiDB-lite"/>
    </source>
</evidence>
<organism evidence="2 3">
    <name type="scientific">Paenibacillus tianmuensis</name>
    <dbReference type="NCBI Taxonomy" id="624147"/>
    <lineage>
        <taxon>Bacteria</taxon>
        <taxon>Bacillati</taxon>
        <taxon>Bacillota</taxon>
        <taxon>Bacilli</taxon>
        <taxon>Bacillales</taxon>
        <taxon>Paenibacillaceae</taxon>
        <taxon>Paenibacillus</taxon>
    </lineage>
</organism>
<sequence length="129" mass="14329">MDGYKHYVRTVTGGLVIHGFSSAFEAPESMDICIGENAGRHFTLDLRNERGQFRFKYENGALVERGQTELDTEWSKRPPTPPSPDQLREQQSAQLLLAQAEANALIQQQQSQIATMLIQIAKLQKGGGA</sequence>
<name>A0A1G4U047_9BACL</name>
<feature type="region of interest" description="Disordered" evidence="1">
    <location>
        <begin position="64"/>
        <end position="90"/>
    </location>
</feature>
<reference evidence="3" key="1">
    <citation type="submission" date="2016-10" db="EMBL/GenBank/DDBJ databases">
        <authorList>
            <person name="Varghese N."/>
            <person name="Submissions S."/>
        </authorList>
    </citation>
    <scope>NUCLEOTIDE SEQUENCE [LARGE SCALE GENOMIC DNA]</scope>
    <source>
        <strain evidence="3">CGMCC 1.8946</strain>
    </source>
</reference>
<dbReference type="RefSeq" id="WP_245719869.1">
    <property type="nucleotide sequence ID" value="NZ_FMTT01000085.1"/>
</dbReference>
<dbReference type="Proteomes" id="UP000198601">
    <property type="component" value="Unassembled WGS sequence"/>
</dbReference>
<accession>A0A1G4U047</accession>
<keyword evidence="3" id="KW-1185">Reference proteome</keyword>
<evidence type="ECO:0000313" key="3">
    <source>
        <dbReference type="Proteomes" id="UP000198601"/>
    </source>
</evidence>
<dbReference type="EMBL" id="FMTT01000085">
    <property type="protein sequence ID" value="SCW87042.1"/>
    <property type="molecule type" value="Genomic_DNA"/>
</dbReference>